<dbReference type="Proteomes" id="UP000317835">
    <property type="component" value="Chromosome"/>
</dbReference>
<name>A0A518H0R3_9BACT</name>
<protein>
    <submittedName>
        <fullName evidence="1">HicB family protein</fullName>
    </submittedName>
</protein>
<reference evidence="1 2" key="1">
    <citation type="submission" date="2019-02" db="EMBL/GenBank/DDBJ databases">
        <title>Deep-cultivation of Planctomycetes and their phenomic and genomic characterization uncovers novel biology.</title>
        <authorList>
            <person name="Wiegand S."/>
            <person name="Jogler M."/>
            <person name="Boedeker C."/>
            <person name="Pinto D."/>
            <person name="Vollmers J."/>
            <person name="Rivas-Marin E."/>
            <person name="Kohn T."/>
            <person name="Peeters S.H."/>
            <person name="Heuer A."/>
            <person name="Rast P."/>
            <person name="Oberbeckmann S."/>
            <person name="Bunk B."/>
            <person name="Jeske O."/>
            <person name="Meyerdierks A."/>
            <person name="Storesund J.E."/>
            <person name="Kallscheuer N."/>
            <person name="Luecker S."/>
            <person name="Lage O.M."/>
            <person name="Pohl T."/>
            <person name="Merkel B.J."/>
            <person name="Hornburger P."/>
            <person name="Mueller R.-W."/>
            <person name="Bruemmer F."/>
            <person name="Labrenz M."/>
            <person name="Spormann A.M."/>
            <person name="Op den Camp H."/>
            <person name="Overmann J."/>
            <person name="Amann R."/>
            <person name="Jetten M.S.M."/>
            <person name="Mascher T."/>
            <person name="Medema M.H."/>
            <person name="Devos D.P."/>
            <person name="Kaster A.-K."/>
            <person name="Ovreas L."/>
            <person name="Rohde M."/>
            <person name="Galperin M.Y."/>
            <person name="Jogler C."/>
        </authorList>
    </citation>
    <scope>NUCLEOTIDE SEQUENCE [LARGE SCALE GENOMIC DNA]</scope>
    <source>
        <strain evidence="1 2">ElP</strain>
    </source>
</reference>
<dbReference type="RefSeq" id="WP_145269327.1">
    <property type="nucleotide sequence ID" value="NZ_CP036426.1"/>
</dbReference>
<dbReference type="Pfam" id="PF05534">
    <property type="entry name" value="HicB"/>
    <property type="match status" value="1"/>
</dbReference>
<organism evidence="1 2">
    <name type="scientific">Tautonia plasticadhaerens</name>
    <dbReference type="NCBI Taxonomy" id="2527974"/>
    <lineage>
        <taxon>Bacteria</taxon>
        <taxon>Pseudomonadati</taxon>
        <taxon>Planctomycetota</taxon>
        <taxon>Planctomycetia</taxon>
        <taxon>Isosphaerales</taxon>
        <taxon>Isosphaeraceae</taxon>
        <taxon>Tautonia</taxon>
    </lineage>
</organism>
<accession>A0A518H0R3</accession>
<dbReference type="InterPro" id="IPR008651">
    <property type="entry name" value="Uncharacterised_HicB"/>
</dbReference>
<dbReference type="KEGG" id="tpla:ElP_23340"/>
<dbReference type="EMBL" id="CP036426">
    <property type="protein sequence ID" value="QDV34445.1"/>
    <property type="molecule type" value="Genomic_DNA"/>
</dbReference>
<dbReference type="SUPFAM" id="SSF47598">
    <property type="entry name" value="Ribbon-helix-helix"/>
    <property type="match status" value="1"/>
</dbReference>
<dbReference type="OrthoDB" id="285518at2"/>
<proteinExistence type="predicted"/>
<dbReference type="InterPro" id="IPR013321">
    <property type="entry name" value="Arc_rbn_hlx_hlx"/>
</dbReference>
<dbReference type="InterPro" id="IPR010985">
    <property type="entry name" value="Ribbon_hlx_hlx"/>
</dbReference>
<gene>
    <name evidence="1" type="ORF">ElP_23340</name>
</gene>
<dbReference type="AlphaFoldDB" id="A0A518H0R3"/>
<sequence length="61" mass="6500">MPETVVHFQIRMPPPLHEYLASRAREEKTSLNALIVAILRDAEGSREAAGTTASPGAITAG</sequence>
<evidence type="ECO:0000313" key="1">
    <source>
        <dbReference type="EMBL" id="QDV34445.1"/>
    </source>
</evidence>
<dbReference type="Gene3D" id="1.10.1220.10">
    <property type="entry name" value="Met repressor-like"/>
    <property type="match status" value="1"/>
</dbReference>
<evidence type="ECO:0000313" key="2">
    <source>
        <dbReference type="Proteomes" id="UP000317835"/>
    </source>
</evidence>
<keyword evidence="2" id="KW-1185">Reference proteome</keyword>
<dbReference type="GO" id="GO:0006355">
    <property type="term" value="P:regulation of DNA-templated transcription"/>
    <property type="evidence" value="ECO:0007669"/>
    <property type="project" value="InterPro"/>
</dbReference>